<feature type="transmembrane region" description="Helical" evidence="2">
    <location>
        <begin position="197"/>
        <end position="226"/>
    </location>
</feature>
<comment type="caution">
    <text evidence="3">The sequence shown here is derived from an EMBL/GenBank/DDBJ whole genome shotgun (WGS) entry which is preliminary data.</text>
</comment>
<name>A0ABR2ZML5_9AGAR</name>
<dbReference type="EMBL" id="JBBXMP010000103">
    <property type="protein sequence ID" value="KAL0062495.1"/>
    <property type="molecule type" value="Genomic_DNA"/>
</dbReference>
<keyword evidence="2" id="KW-0472">Membrane</keyword>
<dbReference type="Proteomes" id="UP001437256">
    <property type="component" value="Unassembled WGS sequence"/>
</dbReference>
<keyword evidence="4" id="KW-1185">Reference proteome</keyword>
<accession>A0ABR2ZML5</accession>
<protein>
    <submittedName>
        <fullName evidence="3">Uncharacterized protein</fullName>
    </submittedName>
</protein>
<proteinExistence type="predicted"/>
<organism evidence="3 4">
    <name type="scientific">Marasmius tenuissimus</name>
    <dbReference type="NCBI Taxonomy" id="585030"/>
    <lineage>
        <taxon>Eukaryota</taxon>
        <taxon>Fungi</taxon>
        <taxon>Dikarya</taxon>
        <taxon>Basidiomycota</taxon>
        <taxon>Agaricomycotina</taxon>
        <taxon>Agaricomycetes</taxon>
        <taxon>Agaricomycetidae</taxon>
        <taxon>Agaricales</taxon>
        <taxon>Marasmiineae</taxon>
        <taxon>Marasmiaceae</taxon>
        <taxon>Marasmius</taxon>
    </lineage>
</organism>
<keyword evidence="2" id="KW-0812">Transmembrane</keyword>
<gene>
    <name evidence="3" type="ORF">AAF712_010628</name>
</gene>
<feature type="compositionally biased region" description="Polar residues" evidence="1">
    <location>
        <begin position="23"/>
        <end position="32"/>
    </location>
</feature>
<reference evidence="3 4" key="1">
    <citation type="submission" date="2024-05" db="EMBL/GenBank/DDBJ databases">
        <title>A draft genome resource for the thread blight pathogen Marasmius tenuissimus strain MS-2.</title>
        <authorList>
            <person name="Yulfo-Soto G.E."/>
            <person name="Baruah I.K."/>
            <person name="Amoako-Attah I."/>
            <person name="Bukari Y."/>
            <person name="Meinhardt L.W."/>
            <person name="Bailey B.A."/>
            <person name="Cohen S.P."/>
        </authorList>
    </citation>
    <scope>NUCLEOTIDE SEQUENCE [LARGE SCALE GENOMIC DNA]</scope>
    <source>
        <strain evidence="3 4">MS-2</strain>
    </source>
</reference>
<feature type="region of interest" description="Disordered" evidence="1">
    <location>
        <begin position="1"/>
        <end position="46"/>
    </location>
</feature>
<evidence type="ECO:0000256" key="2">
    <source>
        <dbReference type="SAM" id="Phobius"/>
    </source>
</evidence>
<evidence type="ECO:0000256" key="1">
    <source>
        <dbReference type="SAM" id="MobiDB-lite"/>
    </source>
</evidence>
<evidence type="ECO:0000313" key="4">
    <source>
        <dbReference type="Proteomes" id="UP001437256"/>
    </source>
</evidence>
<sequence length="228" mass="24722">MSGRLGTEVTVEELPALREDQESPANGQNVGTTEGAGNEAANEDSSAMAMDVTEAPEGGNQQYSHQTAIISSDSTTATATDGRVDTVSCTLSESWERASIVIDAPHFDQAPEVQIQRADGSGTIDVPGSYESRSVCRMLNERHIIVIKISQTEPRKSFQPYVLLQRAAITVAHAASKCTTVLLTGLRSVRQLEPLVILFRVWLSLIFLTGFVIWVAAVDILIISIFQF</sequence>
<keyword evidence="2" id="KW-1133">Transmembrane helix</keyword>
<evidence type="ECO:0000313" key="3">
    <source>
        <dbReference type="EMBL" id="KAL0062495.1"/>
    </source>
</evidence>